<name>A0A9P6QM85_9FUNG</name>
<dbReference type="OrthoDB" id="2402888at2759"/>
<keyword evidence="2" id="KW-1185">Reference proteome</keyword>
<comment type="caution">
    <text evidence="1">The sequence shown here is derived from an EMBL/GenBank/DDBJ whole genome shotgun (WGS) entry which is preliminary data.</text>
</comment>
<sequence>MMEIQIDGNKDCKAEAKQMGVRQSTARKADGVGLYQDQQIYVAEAAKLYKATLDKKDGDAWKVKRAMRDGWVSQLRRVCETHRPTKLTVFDSTSHRDTTKFYSMDFAGCFRVSPVSSMVVPLASGVGFAEKNEVLHEDMLGVCLGLVDGDGEKERCGIPRSL</sequence>
<dbReference type="EMBL" id="JAAAJB010000035">
    <property type="protein sequence ID" value="KAG0269048.1"/>
    <property type="molecule type" value="Genomic_DNA"/>
</dbReference>
<organism evidence="1 2">
    <name type="scientific">Actinomortierella ambigua</name>
    <dbReference type="NCBI Taxonomy" id="1343610"/>
    <lineage>
        <taxon>Eukaryota</taxon>
        <taxon>Fungi</taxon>
        <taxon>Fungi incertae sedis</taxon>
        <taxon>Mucoromycota</taxon>
        <taxon>Mortierellomycotina</taxon>
        <taxon>Mortierellomycetes</taxon>
        <taxon>Mortierellales</taxon>
        <taxon>Mortierellaceae</taxon>
        <taxon>Actinomortierella</taxon>
    </lineage>
</organism>
<dbReference type="Proteomes" id="UP000807716">
    <property type="component" value="Unassembled WGS sequence"/>
</dbReference>
<gene>
    <name evidence="1" type="ORF">DFQ27_004980</name>
</gene>
<evidence type="ECO:0000313" key="1">
    <source>
        <dbReference type="EMBL" id="KAG0269048.1"/>
    </source>
</evidence>
<evidence type="ECO:0000313" key="2">
    <source>
        <dbReference type="Proteomes" id="UP000807716"/>
    </source>
</evidence>
<protein>
    <submittedName>
        <fullName evidence="1">Uncharacterized protein</fullName>
    </submittedName>
</protein>
<dbReference type="AlphaFoldDB" id="A0A9P6QM85"/>
<reference evidence="1" key="1">
    <citation type="journal article" date="2020" name="Fungal Divers.">
        <title>Resolving the Mortierellaceae phylogeny through synthesis of multi-gene phylogenetics and phylogenomics.</title>
        <authorList>
            <person name="Vandepol N."/>
            <person name="Liber J."/>
            <person name="Desiro A."/>
            <person name="Na H."/>
            <person name="Kennedy M."/>
            <person name="Barry K."/>
            <person name="Grigoriev I.V."/>
            <person name="Miller A.N."/>
            <person name="O'Donnell K."/>
            <person name="Stajich J.E."/>
            <person name="Bonito G."/>
        </authorList>
    </citation>
    <scope>NUCLEOTIDE SEQUENCE</scope>
    <source>
        <strain evidence="1">BC1065</strain>
    </source>
</reference>
<accession>A0A9P6QM85</accession>
<proteinExistence type="predicted"/>